<dbReference type="Gene3D" id="3.40.50.1000">
    <property type="entry name" value="HAD superfamily/HAD-like"/>
    <property type="match status" value="1"/>
</dbReference>
<dbReference type="AlphaFoldDB" id="A0A0K0FHM4"/>
<accession>A0A0K0FHM4</accession>
<dbReference type="GO" id="GO:0004805">
    <property type="term" value="F:trehalose-phosphatase activity"/>
    <property type="evidence" value="ECO:0007669"/>
    <property type="project" value="TreeGrafter"/>
</dbReference>
<comment type="similarity">
    <text evidence="2">In the N-terminal section; belongs to the glycosyltransferase 20 family.</text>
</comment>
<evidence type="ECO:0000313" key="11">
    <source>
        <dbReference type="WBParaSite" id="SVE_0838900.1"/>
    </source>
</evidence>
<dbReference type="STRING" id="75913.A0A0K0FHM4"/>
<dbReference type="GO" id="GO:0005992">
    <property type="term" value="P:trehalose biosynthetic process"/>
    <property type="evidence" value="ECO:0007669"/>
    <property type="project" value="InterPro"/>
</dbReference>
<evidence type="ECO:0000256" key="1">
    <source>
        <dbReference type="ARBA" id="ARBA00002045"/>
    </source>
</evidence>
<evidence type="ECO:0000256" key="4">
    <source>
        <dbReference type="ARBA" id="ARBA00012538"/>
    </source>
</evidence>
<dbReference type="Gene3D" id="3.30.70.3080">
    <property type="match status" value="1"/>
</dbReference>
<reference evidence="11" key="2">
    <citation type="submission" date="2015-08" db="UniProtKB">
        <authorList>
            <consortium name="WormBaseParasite"/>
        </authorList>
    </citation>
    <scope>IDENTIFICATION</scope>
</reference>
<dbReference type="Gene3D" id="3.40.50.2000">
    <property type="entry name" value="Glycogen Phosphorylase B"/>
    <property type="match status" value="2"/>
</dbReference>
<protein>
    <recommendedName>
        <fullName evidence="4">alpha,alpha-trehalose-phosphate synthase (UDP-forming)</fullName>
        <ecNumber evidence="4">2.4.1.15</ecNumber>
    </recommendedName>
</protein>
<feature type="domain" description="Trehalose-6-phosphate phosphatase helical bundle" evidence="8">
    <location>
        <begin position="838"/>
        <end position="943"/>
    </location>
</feature>
<feature type="domain" description="Trehalose-6-phosphate phosphatase C-terminal" evidence="9">
    <location>
        <begin position="974"/>
        <end position="1243"/>
    </location>
</feature>
<dbReference type="Pfam" id="PF00982">
    <property type="entry name" value="Glyco_transf_20"/>
    <property type="match status" value="1"/>
</dbReference>
<dbReference type="Pfam" id="PF21141">
    <property type="entry name" value="T6PP_C"/>
    <property type="match status" value="1"/>
</dbReference>
<dbReference type="EC" id="2.4.1.15" evidence="4"/>
<name>A0A0K0FHM4_STRVS</name>
<sequence length="1268" mass="143719">MLPIVKRETIVTKNMKIAETTASSILMTNNDEISLPDCIDNLQQQYHITSLPFERNASEKIETPEQSTAILEKELSQLLCKLNIDNQVVCGDNIDKFISDCCAKFYEIWKSRCQSSEIALKGLVCILEYCLVFPLIRYDAFEELINTVGFSSILFWKNTVPLVYESDLSTGTQYRDSLLFSLELYDVNNGKNKVRELYAAVPGMQQSLLGMHAKRFGERFKFIQHMRSRRCSKAASSANSLSNEDICITDNDSSSDGFDIDQFPLEGGGLADIAQEKGRVINVSNAPPVSVSRRQSGSWEIKQGSGGLVACVDPVMSSDKENIWLANLGINVNLQADNESVDGNQSSILPSTNSLGLPLIKQAKAGDVFHVLADDKKKDDIEDPVERDMSLLNVLHDYNKSSYKLNPVIVTQDDYEAYYGGISNGLLWPALHNLPEYIVTEYDNVHTLKKHWCAYVRVNYQFALNAARNSRQQDFIWIHDYHLMLTGQMMKSLDSSLEVGFFLHIPFQPPDNFMTKYRVVAEPIVRGILRFNKVGFQTHRDRQKYVDIVQKYITRVKVSYDGVVDIFMVTYEGSTCSLGVFPVSIKNQDFIDIAKNSATIERSHDIKKELASKCGPDGKLFFSVERFDYTKGIRQKLLAWKMYFQRHPDRIGKDTLFQVAVTNRRTVESYRNYQDTCMAIAQEINDSVISDQYKEWKPVIFQTNGLNRKDLIAHYLAMDVGIVTPIKDGMNLVAKEMMICNSKATLVLSSGAGTEVQLTNAGLYSDSEKCYFRVEDINNTDEFADIFYKAASQSSEEVLCKGLKIKTFLMQHDIVEWSTSFLDPSWTHEVIRVSELKSLSDFYVLMEKTCKLRRQIVENILKGIALKSHFDISLKNALETLEKSCTDGHFLNLITESVSLDGSCVIAKLDINDQLQELNKDIEFLRFIQSDNVNNVEEFVATLSKYHPVSDESFEEEVSNAVDILTEGDHFDHFFTDRDGTLKSYCCSYASSIQPAYSAVIQAQFARRCAQFCAIVTTAPLLNIGILNVSTMPEGYYVYGASGGREWYMNPAVQFKDSRIGHDELELFDIVFEKLEQITELPEYEHLKWIGSGIQKHYGHITIACQDKNQGICDSSSQKLLEIVQNIVNEVDPIEETLLVTMDNIREIKICIKSDNSDQIFNKGNGIMLIKEKMGLKLHKGNILICGDALTDLPMLEEVLKISPKNVYTIWVTIDELLKGKVAEMCKKYGNEFYTFVSCPTVLLAAMAHATVRDIRIRPHILELDDYN</sequence>
<evidence type="ECO:0000256" key="5">
    <source>
        <dbReference type="ARBA" id="ARBA00022676"/>
    </source>
</evidence>
<evidence type="ECO:0000256" key="3">
    <source>
        <dbReference type="ARBA" id="ARBA00006107"/>
    </source>
</evidence>
<keyword evidence="6" id="KW-0808">Transferase</keyword>
<dbReference type="SUPFAM" id="SSF56784">
    <property type="entry name" value="HAD-like"/>
    <property type="match status" value="1"/>
</dbReference>
<proteinExistence type="inferred from homology"/>
<dbReference type="GO" id="GO:0003825">
    <property type="term" value="F:alpha,alpha-trehalose-phosphate synthase (UDP-forming) activity"/>
    <property type="evidence" value="ECO:0007669"/>
    <property type="project" value="UniProtKB-EC"/>
</dbReference>
<dbReference type="PANTHER" id="PTHR10788:SF106">
    <property type="entry name" value="BCDNA.GH08860"/>
    <property type="match status" value="1"/>
</dbReference>
<evidence type="ECO:0000259" key="9">
    <source>
        <dbReference type="Pfam" id="PF21141"/>
    </source>
</evidence>
<evidence type="ECO:0000256" key="7">
    <source>
        <dbReference type="ARBA" id="ARBA00048039"/>
    </source>
</evidence>
<comment type="catalytic activity">
    <reaction evidence="7">
        <text>D-glucose 6-phosphate + UDP-alpha-D-glucose = alpha,alpha-trehalose 6-phosphate + UDP + H(+)</text>
        <dbReference type="Rhea" id="RHEA:18889"/>
        <dbReference type="ChEBI" id="CHEBI:15378"/>
        <dbReference type="ChEBI" id="CHEBI:58223"/>
        <dbReference type="ChEBI" id="CHEBI:58429"/>
        <dbReference type="ChEBI" id="CHEBI:58885"/>
        <dbReference type="ChEBI" id="CHEBI:61548"/>
        <dbReference type="EC" id="2.4.1.15"/>
    </reaction>
</comment>
<dbReference type="CDD" id="cd03788">
    <property type="entry name" value="GT20_TPS"/>
    <property type="match status" value="1"/>
</dbReference>
<keyword evidence="5" id="KW-0328">Glycosyltransferase</keyword>
<dbReference type="Pfam" id="PF18572">
    <property type="entry name" value="T6PP_N"/>
    <property type="match status" value="1"/>
</dbReference>
<dbReference type="InterPro" id="IPR023214">
    <property type="entry name" value="HAD_sf"/>
</dbReference>
<reference evidence="10" key="1">
    <citation type="submission" date="2014-07" db="EMBL/GenBank/DDBJ databases">
        <authorList>
            <person name="Martin A.A"/>
            <person name="De Silva N."/>
        </authorList>
    </citation>
    <scope>NUCLEOTIDE SEQUENCE</scope>
</reference>
<dbReference type="Gene3D" id="1.20.58.1800">
    <property type="match status" value="1"/>
</dbReference>
<dbReference type="SUPFAM" id="SSF53756">
    <property type="entry name" value="UDP-Glycosyltransferase/glycogen phosphorylase"/>
    <property type="match status" value="1"/>
</dbReference>
<evidence type="ECO:0000256" key="6">
    <source>
        <dbReference type="ARBA" id="ARBA00022679"/>
    </source>
</evidence>
<comment type="similarity">
    <text evidence="3">In the C-terminal section; belongs to the gob-1 trehalose phosphatase family.</text>
</comment>
<comment type="function">
    <text evidence="1">Catalyzes the production of trehalose from glucose-6-phosphate and UDP-alpha-D-glucose in a 2 step process.</text>
</comment>
<dbReference type="PANTHER" id="PTHR10788">
    <property type="entry name" value="TREHALOSE-6-PHOSPHATE SYNTHASE"/>
    <property type="match status" value="1"/>
</dbReference>
<dbReference type="WBParaSite" id="SVE_0838900.1">
    <property type="protein sequence ID" value="SVE_0838900.1"/>
    <property type="gene ID" value="SVE_0838900"/>
</dbReference>
<dbReference type="InterPro" id="IPR049063">
    <property type="entry name" value="T6PP_C"/>
</dbReference>
<dbReference type="InterPro" id="IPR001830">
    <property type="entry name" value="Glyco_trans_20"/>
</dbReference>
<dbReference type="FunFam" id="3.40.50.2000:FF:000206">
    <property type="entry name" value="Trehalose-6-phosphate synthase"/>
    <property type="match status" value="1"/>
</dbReference>
<dbReference type="InterPro" id="IPR041064">
    <property type="entry name" value="T6PP_helical"/>
</dbReference>
<evidence type="ECO:0000313" key="10">
    <source>
        <dbReference type="Proteomes" id="UP000035680"/>
    </source>
</evidence>
<organism evidence="10 11">
    <name type="scientific">Strongyloides venezuelensis</name>
    <name type="common">Threadworm</name>
    <dbReference type="NCBI Taxonomy" id="75913"/>
    <lineage>
        <taxon>Eukaryota</taxon>
        <taxon>Metazoa</taxon>
        <taxon>Ecdysozoa</taxon>
        <taxon>Nematoda</taxon>
        <taxon>Chromadorea</taxon>
        <taxon>Rhabditida</taxon>
        <taxon>Tylenchina</taxon>
        <taxon>Panagrolaimomorpha</taxon>
        <taxon>Strongyloidoidea</taxon>
        <taxon>Strongyloididae</taxon>
        <taxon>Strongyloides</taxon>
    </lineage>
</organism>
<evidence type="ECO:0000256" key="2">
    <source>
        <dbReference type="ARBA" id="ARBA00005409"/>
    </source>
</evidence>
<dbReference type="GO" id="GO:0005829">
    <property type="term" value="C:cytosol"/>
    <property type="evidence" value="ECO:0007669"/>
    <property type="project" value="TreeGrafter"/>
</dbReference>
<evidence type="ECO:0000259" key="8">
    <source>
        <dbReference type="Pfam" id="PF18572"/>
    </source>
</evidence>
<keyword evidence="10" id="KW-1185">Reference proteome</keyword>
<dbReference type="InterPro" id="IPR036412">
    <property type="entry name" value="HAD-like_sf"/>
</dbReference>
<dbReference type="Proteomes" id="UP000035680">
    <property type="component" value="Unassembled WGS sequence"/>
</dbReference>